<comment type="caution">
    <text evidence="2">The sequence shown here is derived from an EMBL/GenBank/DDBJ whole genome shotgun (WGS) entry which is preliminary data.</text>
</comment>
<sequence>MTAESGVAAGGIPSRGRPYIVARALLRPLWRTLPRRALVTGAVLGLLFAGIPRLFSLRLDTGAGLNLLRAAALTFALGLAFLLDDPARHITAAVPTRRPVRVGLRVALVAPSAVLWWTAALFLIPEQSRPPVGAVTLEAAATALLAPAAAAVMVRFTNRAEPGGAVCVGLLAMAVLASLLLPERWTLFPAPSAPRWEGAHQTWAVVLVAAALAGAWSCAEPLRRWRPAAFAHR</sequence>
<evidence type="ECO:0000256" key="1">
    <source>
        <dbReference type="SAM" id="Phobius"/>
    </source>
</evidence>
<protein>
    <submittedName>
        <fullName evidence="2">ABC transporter</fullName>
    </submittedName>
</protein>
<keyword evidence="1" id="KW-1133">Transmembrane helix</keyword>
<feature type="transmembrane region" description="Helical" evidence="1">
    <location>
        <begin position="201"/>
        <end position="219"/>
    </location>
</feature>
<evidence type="ECO:0000313" key="3">
    <source>
        <dbReference type="Proteomes" id="UP001257627"/>
    </source>
</evidence>
<dbReference type="Proteomes" id="UP001257627">
    <property type="component" value="Unassembled WGS sequence"/>
</dbReference>
<accession>A0ABU3UR69</accession>
<keyword evidence="3" id="KW-1185">Reference proteome</keyword>
<organism evidence="2 3">
    <name type="scientific">Streptomyces mirabilis</name>
    <dbReference type="NCBI Taxonomy" id="68239"/>
    <lineage>
        <taxon>Bacteria</taxon>
        <taxon>Bacillati</taxon>
        <taxon>Actinomycetota</taxon>
        <taxon>Actinomycetes</taxon>
        <taxon>Kitasatosporales</taxon>
        <taxon>Streptomycetaceae</taxon>
        <taxon>Streptomyces</taxon>
    </lineage>
</organism>
<feature type="transmembrane region" description="Helical" evidence="1">
    <location>
        <begin position="67"/>
        <end position="83"/>
    </location>
</feature>
<feature type="transmembrane region" description="Helical" evidence="1">
    <location>
        <begin position="104"/>
        <end position="124"/>
    </location>
</feature>
<keyword evidence="1" id="KW-0472">Membrane</keyword>
<feature type="transmembrane region" description="Helical" evidence="1">
    <location>
        <begin position="136"/>
        <end position="156"/>
    </location>
</feature>
<dbReference type="RefSeq" id="WP_240363430.1">
    <property type="nucleotide sequence ID" value="NZ_JARAKF010000001.1"/>
</dbReference>
<evidence type="ECO:0000313" key="2">
    <source>
        <dbReference type="EMBL" id="MDU8996323.1"/>
    </source>
</evidence>
<name>A0ABU3UR69_9ACTN</name>
<proteinExistence type="predicted"/>
<feature type="transmembrane region" description="Helical" evidence="1">
    <location>
        <begin position="37"/>
        <end position="55"/>
    </location>
</feature>
<dbReference type="EMBL" id="JARAKF010000001">
    <property type="protein sequence ID" value="MDU8996323.1"/>
    <property type="molecule type" value="Genomic_DNA"/>
</dbReference>
<keyword evidence="1" id="KW-0812">Transmembrane</keyword>
<gene>
    <name evidence="2" type="ORF">PU648_29065</name>
</gene>
<feature type="transmembrane region" description="Helical" evidence="1">
    <location>
        <begin position="163"/>
        <end position="181"/>
    </location>
</feature>
<reference evidence="2 3" key="1">
    <citation type="submission" date="2023-02" db="EMBL/GenBank/DDBJ databases">
        <authorList>
            <person name="Maleckis M."/>
        </authorList>
    </citation>
    <scope>NUCLEOTIDE SEQUENCE [LARGE SCALE GENOMIC DNA]</scope>
    <source>
        <strain evidence="2 3">P8-A2</strain>
    </source>
</reference>